<keyword evidence="3 4" id="KW-0378">Hydrolase</keyword>
<dbReference type="KEGG" id="ccac:CcaHIS019_0607080"/>
<evidence type="ECO:0000256" key="1">
    <source>
        <dbReference type="ARBA" id="ARBA00005964"/>
    </source>
</evidence>
<dbReference type="PROSITE" id="PS00122">
    <property type="entry name" value="CARBOXYLESTERASE_B_1"/>
    <property type="match status" value="1"/>
</dbReference>
<dbReference type="InterPro" id="IPR029058">
    <property type="entry name" value="AB_hydrolase_fold"/>
</dbReference>
<comment type="similarity">
    <text evidence="1 4">Belongs to the type-B carboxylesterase/lipase family.</text>
</comment>
<gene>
    <name evidence="6" type="ORF">CcaverHIS019_0607080</name>
</gene>
<dbReference type="Gene3D" id="3.40.50.1820">
    <property type="entry name" value="alpha/beta hydrolase"/>
    <property type="match status" value="1"/>
</dbReference>
<name>A0AA48L917_9TREE</name>
<dbReference type="GO" id="GO:0016787">
    <property type="term" value="F:hydrolase activity"/>
    <property type="evidence" value="ECO:0007669"/>
    <property type="project" value="UniProtKB-KW"/>
</dbReference>
<dbReference type="InterPro" id="IPR019826">
    <property type="entry name" value="Carboxylesterase_B_AS"/>
</dbReference>
<evidence type="ECO:0000313" key="6">
    <source>
        <dbReference type="EMBL" id="BEI94249.1"/>
    </source>
</evidence>
<comment type="similarity">
    <text evidence="2">Belongs to the 'GDXG' lipolytic enzyme family.</text>
</comment>
<dbReference type="Pfam" id="PF00135">
    <property type="entry name" value="COesterase"/>
    <property type="match status" value="1"/>
</dbReference>
<dbReference type="InterPro" id="IPR050309">
    <property type="entry name" value="Type-B_Carboxylest/Lipase"/>
</dbReference>
<dbReference type="SUPFAM" id="SSF53474">
    <property type="entry name" value="alpha/beta-Hydrolases"/>
    <property type="match status" value="1"/>
</dbReference>
<evidence type="ECO:0000259" key="5">
    <source>
        <dbReference type="Pfam" id="PF00135"/>
    </source>
</evidence>
<organism evidence="6 7">
    <name type="scientific">Cutaneotrichosporon cavernicola</name>
    <dbReference type="NCBI Taxonomy" id="279322"/>
    <lineage>
        <taxon>Eukaryota</taxon>
        <taxon>Fungi</taxon>
        <taxon>Dikarya</taxon>
        <taxon>Basidiomycota</taxon>
        <taxon>Agaricomycotina</taxon>
        <taxon>Tremellomycetes</taxon>
        <taxon>Trichosporonales</taxon>
        <taxon>Trichosporonaceae</taxon>
        <taxon>Cutaneotrichosporon</taxon>
    </lineage>
</organism>
<evidence type="ECO:0000256" key="4">
    <source>
        <dbReference type="RuleBase" id="RU361235"/>
    </source>
</evidence>
<dbReference type="Proteomes" id="UP001233271">
    <property type="component" value="Chromosome 6"/>
</dbReference>
<accession>A0AA48L917</accession>
<dbReference type="EC" id="3.1.1.-" evidence="4"/>
<evidence type="ECO:0000256" key="2">
    <source>
        <dbReference type="ARBA" id="ARBA00010515"/>
    </source>
</evidence>
<dbReference type="InterPro" id="IPR002168">
    <property type="entry name" value="Lipase_GDXG_HIS_AS"/>
</dbReference>
<dbReference type="EMBL" id="AP028217">
    <property type="protein sequence ID" value="BEI94249.1"/>
    <property type="molecule type" value="Genomic_DNA"/>
</dbReference>
<dbReference type="PROSITE" id="PS01173">
    <property type="entry name" value="LIPASE_GDXG_HIS"/>
    <property type="match status" value="1"/>
</dbReference>
<dbReference type="PROSITE" id="PS00941">
    <property type="entry name" value="CARBOXYLESTERASE_B_2"/>
    <property type="match status" value="1"/>
</dbReference>
<evidence type="ECO:0000313" key="7">
    <source>
        <dbReference type="Proteomes" id="UP001233271"/>
    </source>
</evidence>
<protein>
    <recommendedName>
        <fullName evidence="4">Carboxylic ester hydrolase</fullName>
        <ecNumber evidence="4">3.1.1.-</ecNumber>
    </recommendedName>
</protein>
<proteinExistence type="inferred from homology"/>
<dbReference type="GeneID" id="85498119"/>
<evidence type="ECO:0000256" key="3">
    <source>
        <dbReference type="ARBA" id="ARBA00022801"/>
    </source>
</evidence>
<reference evidence="6" key="1">
    <citation type="journal article" date="2023" name="BMC Genomics">
        <title>Chromosome-level genome assemblies of Cutaneotrichosporon spp. (Trichosporonales, Basidiomycota) reveal imbalanced evolution between nucleotide sequences and chromosome synteny.</title>
        <authorList>
            <person name="Kobayashi Y."/>
            <person name="Kayamori A."/>
            <person name="Aoki K."/>
            <person name="Shiwa Y."/>
            <person name="Matsutani M."/>
            <person name="Fujita N."/>
            <person name="Sugita T."/>
            <person name="Iwasaki W."/>
            <person name="Tanaka N."/>
            <person name="Takashima M."/>
        </authorList>
    </citation>
    <scope>NUCLEOTIDE SEQUENCE</scope>
    <source>
        <strain evidence="6">HIS019</strain>
    </source>
</reference>
<dbReference type="InterPro" id="IPR019819">
    <property type="entry name" value="Carboxylesterase_B_CS"/>
</dbReference>
<dbReference type="AlphaFoldDB" id="A0AA48L917"/>
<keyword evidence="7" id="KW-1185">Reference proteome</keyword>
<dbReference type="RefSeq" id="XP_060459514.1">
    <property type="nucleotide sequence ID" value="XM_060603195.1"/>
</dbReference>
<dbReference type="PANTHER" id="PTHR11559">
    <property type="entry name" value="CARBOXYLESTERASE"/>
    <property type="match status" value="1"/>
</dbReference>
<feature type="domain" description="Carboxylesterase type B" evidence="5">
    <location>
        <begin position="71"/>
        <end position="535"/>
    </location>
</feature>
<dbReference type="InterPro" id="IPR002018">
    <property type="entry name" value="CarbesteraseB"/>
</dbReference>
<sequence>MRILPLFLLATVLAAPTPQDRSESVLAGAGVLVTDSTNGTHVTNNTLPTAALTGVIVTGFNVSGCEAFLVRFRRPVPKNYSGNFAAVIPPPACLQANHGEFTYGVRGFSEDCLFLNVLAPLGSAGSEPCMPVMVWIHGGGFIEGDGMTFLSPYLVRRSVDTGNPVVLVTINYRLGMMGFGMGRDMAENNAENLGLHDQLMALEWVKRNIAGFGGDPTKVTVFGQSAGAISIAQHYLNESIDLFRGAIMMSGQASSTPMAPTSDIWEEPYNVTAIAAGCLAPNITAKGNLTTFECLRAVSSDTIVHATAVMRRDPRFGPFVFTPSIDGDLVPDRPWVLLKDGHFAKIPYIAGDTRDEGTWIIPTSVNSSEQIMSLFHLFFPIDQDPAIIQRIFDKYPNVPEKGSPFGTGNETFGMNPAFKQGSAIAGDMVFHSRRRKFLRRSNDYGNNQTWTYEFRGPTPNIDGFLGIPHSSDVPYVFGVAVPENNYTAEAEVLGQQIMDYWINFATYLDPNGDPNLPCDPPSPYWPPHGATKDSMRFDSANLTVVPDTFREDQMAVFDEPDVAAALLYKRHQV</sequence>